<dbReference type="SUPFAM" id="SSF51658">
    <property type="entry name" value="Xylose isomerase-like"/>
    <property type="match status" value="1"/>
</dbReference>
<dbReference type="InterPro" id="IPR036237">
    <property type="entry name" value="Xyl_isomerase-like_sf"/>
</dbReference>
<dbReference type="PANTHER" id="PTHR12110:SF47">
    <property type="match status" value="1"/>
</dbReference>
<dbReference type="Pfam" id="PF01261">
    <property type="entry name" value="AP_endonuc_2"/>
    <property type="match status" value="1"/>
</dbReference>
<evidence type="ECO:0000259" key="1">
    <source>
        <dbReference type="Pfam" id="PF01261"/>
    </source>
</evidence>
<evidence type="ECO:0000313" key="2">
    <source>
        <dbReference type="EMBL" id="MQY16513.1"/>
    </source>
</evidence>
<name>A0A7K0CT25_9ACTN</name>
<sequence length="273" mass="30648">MAELVRIPDAKIALSTASVYPEPTATAFETAARLGYDGVEIMVWTDPVSQDIDALRRLSDYHEVPVLAVHAPCLLITQRVWSKDPWEKLQRARSAAERLGASTVVVHPPFRWQRTYAKDFVDGIWRMANETDVRFAVENMYPWRYRDREMLAYAPDWDVTEQDYRHFTIDLSHTATARNDALDMAARMGERLTHVHLADGSGSGKDEHLVPGRGKQPCAELLERLAATGFDGNVVVEVNTRRAMSAAEREADLAEALAFTRLNLATAAPRGTR</sequence>
<dbReference type="RefSeq" id="WP_323378928.1">
    <property type="nucleotide sequence ID" value="NZ_WEGJ01000058.1"/>
</dbReference>
<dbReference type="EMBL" id="WEGJ01000058">
    <property type="protein sequence ID" value="MQY16513.1"/>
    <property type="molecule type" value="Genomic_DNA"/>
</dbReference>
<dbReference type="Gene3D" id="3.20.20.150">
    <property type="entry name" value="Divalent-metal-dependent TIM barrel enzymes"/>
    <property type="match status" value="1"/>
</dbReference>
<evidence type="ECO:0000313" key="3">
    <source>
        <dbReference type="Proteomes" id="UP000466345"/>
    </source>
</evidence>
<dbReference type="InterPro" id="IPR013022">
    <property type="entry name" value="Xyl_isomerase-like_TIM-brl"/>
</dbReference>
<protein>
    <recommendedName>
        <fullName evidence="1">Xylose isomerase-like TIM barrel domain-containing protein</fullName>
    </recommendedName>
</protein>
<reference evidence="2 3" key="1">
    <citation type="submission" date="2019-10" db="EMBL/GenBank/DDBJ databases">
        <title>Streptomyces smaragdinus sp. nov. and Streptomyces fabii sp. nov., isolated from the gut of fungus growing-termite Macrotermes natalensis.</title>
        <authorList>
            <person name="Schwitalla J."/>
            <person name="Benndorf R."/>
            <person name="Martin K."/>
            <person name="De Beer W."/>
            <person name="Kaster A.-K."/>
            <person name="Vollmers J."/>
            <person name="Poulsen M."/>
            <person name="Beemelmanns C."/>
        </authorList>
    </citation>
    <scope>NUCLEOTIDE SEQUENCE [LARGE SCALE GENOMIC DNA]</scope>
    <source>
        <strain evidence="2 3">RB5</strain>
    </source>
</reference>
<dbReference type="AlphaFoldDB" id="A0A7K0CT25"/>
<dbReference type="InterPro" id="IPR050312">
    <property type="entry name" value="IolE/XylAMocC-like"/>
</dbReference>
<proteinExistence type="predicted"/>
<dbReference type="PANTHER" id="PTHR12110">
    <property type="entry name" value="HYDROXYPYRUVATE ISOMERASE"/>
    <property type="match status" value="1"/>
</dbReference>
<gene>
    <name evidence="2" type="ORF">SRB5_67120</name>
</gene>
<accession>A0A7K0CT25</accession>
<feature type="domain" description="Xylose isomerase-like TIM barrel" evidence="1">
    <location>
        <begin position="28"/>
        <end position="261"/>
    </location>
</feature>
<comment type="caution">
    <text evidence="2">The sequence shown here is derived from an EMBL/GenBank/DDBJ whole genome shotgun (WGS) entry which is preliminary data.</text>
</comment>
<keyword evidence="3" id="KW-1185">Reference proteome</keyword>
<dbReference type="Proteomes" id="UP000466345">
    <property type="component" value="Unassembled WGS sequence"/>
</dbReference>
<organism evidence="2 3">
    <name type="scientific">Streptomyces smaragdinus</name>
    <dbReference type="NCBI Taxonomy" id="2585196"/>
    <lineage>
        <taxon>Bacteria</taxon>
        <taxon>Bacillati</taxon>
        <taxon>Actinomycetota</taxon>
        <taxon>Actinomycetes</taxon>
        <taxon>Kitasatosporales</taxon>
        <taxon>Streptomycetaceae</taxon>
        <taxon>Streptomyces</taxon>
    </lineage>
</organism>